<name>F5L300_CALTT</name>
<dbReference type="InterPro" id="IPR036365">
    <property type="entry name" value="PGBD-like_sf"/>
</dbReference>
<dbReference type="InterPro" id="IPR002477">
    <property type="entry name" value="Peptidoglycan-bd-like"/>
</dbReference>
<organism evidence="2 3">
    <name type="scientific">Caldalkalibacillus thermarum (strain TA2.A1)</name>
    <dbReference type="NCBI Taxonomy" id="986075"/>
    <lineage>
        <taxon>Bacteria</taxon>
        <taxon>Bacillati</taxon>
        <taxon>Bacillota</taxon>
        <taxon>Bacilli</taxon>
        <taxon>Bacillales</taxon>
        <taxon>Bacillaceae</taxon>
        <taxon>Caldalkalibacillus</taxon>
    </lineage>
</organism>
<dbReference type="Pfam" id="PF01471">
    <property type="entry name" value="PG_binding_1"/>
    <property type="match status" value="1"/>
</dbReference>
<proteinExistence type="predicted"/>
<comment type="caution">
    <text evidence="2">The sequence shown here is derived from an EMBL/GenBank/DDBJ whole genome shotgun (WGS) entry which is preliminary data.</text>
</comment>
<evidence type="ECO:0000313" key="2">
    <source>
        <dbReference type="EMBL" id="EGL84281.1"/>
    </source>
</evidence>
<dbReference type="EMBL" id="AFCE01000009">
    <property type="protein sequence ID" value="EGL84281.1"/>
    <property type="molecule type" value="Genomic_DNA"/>
</dbReference>
<evidence type="ECO:0000259" key="1">
    <source>
        <dbReference type="Pfam" id="PF01471"/>
    </source>
</evidence>
<gene>
    <name evidence="2" type="ORF">CathTA2_0160</name>
</gene>
<protein>
    <submittedName>
        <fullName evidence="2">Peptidoglycan-binding domain 1 protein</fullName>
    </submittedName>
</protein>
<feature type="domain" description="Peptidoglycan binding-like" evidence="1">
    <location>
        <begin position="23"/>
        <end position="80"/>
    </location>
</feature>
<dbReference type="SUPFAM" id="SSF47090">
    <property type="entry name" value="PGBD-like"/>
    <property type="match status" value="1"/>
</dbReference>
<dbReference type="Gene3D" id="1.10.101.10">
    <property type="entry name" value="PGBD-like superfamily/PGBD"/>
    <property type="match status" value="1"/>
</dbReference>
<reference evidence="2 3" key="1">
    <citation type="journal article" date="2011" name="J. Bacteriol.">
        <title>Draft genome sequence of the thermoalkaliphilic Caldalkalibacillus thermarum strain TA2.A1.</title>
        <authorList>
            <person name="Kalamorz F."/>
            <person name="Keis S."/>
            <person name="McMillan D.G."/>
            <person name="Olsson K."/>
            <person name="Stanton J.A."/>
            <person name="Stockwell P."/>
            <person name="Black M.A."/>
            <person name="Klingeman D.M."/>
            <person name="Land M.L."/>
            <person name="Han C.S."/>
            <person name="Martin S.L."/>
            <person name="Becher S.A."/>
            <person name="Peddie C.J."/>
            <person name="Morgan H.W."/>
            <person name="Matthies D."/>
            <person name="Preiss L."/>
            <person name="Meier T."/>
            <person name="Brown S.D."/>
            <person name="Cook G.M."/>
        </authorList>
    </citation>
    <scope>NUCLEOTIDE SEQUENCE [LARGE SCALE GENOMIC DNA]</scope>
    <source>
        <strain evidence="2 3">TA2.A1</strain>
    </source>
</reference>
<dbReference type="Gene3D" id="3.40.50.12090">
    <property type="match status" value="1"/>
</dbReference>
<evidence type="ECO:0000313" key="3">
    <source>
        <dbReference type="Proteomes" id="UP000010716"/>
    </source>
</evidence>
<dbReference type="eggNOG" id="COG3409">
    <property type="taxonomic scope" value="Bacteria"/>
</dbReference>
<dbReference type="Proteomes" id="UP000010716">
    <property type="component" value="Unassembled WGS sequence"/>
</dbReference>
<accession>F5L300</accession>
<dbReference type="InterPro" id="IPR036366">
    <property type="entry name" value="PGBDSf"/>
</dbReference>
<dbReference type="AlphaFoldDB" id="F5L300"/>
<sequence>MIQSGASPRASSSSILLRFGDKGEAVRKLQQDLIAAGEKLPKYGADGHFGAETEAAVKSFQAKHGLTVDGIAGPKTLAKLAEVISSQNKPQTKEEESDMLKAAVVVNSYADFPIAEGVAKKYKAPIFLRDIAVGEIAETVYIVGGSAEGIKAKKMVNLSGKNRYETAQKVGRHLGQL</sequence>